<dbReference type="SMART" id="SM00591">
    <property type="entry name" value="RWD"/>
    <property type="match status" value="1"/>
</dbReference>
<sequence>TYEDMHRRAYYGFEAGGQHALVPCCCAVYVFIARLSMSTAAEDQENEVEVLASIYEENFQRKSSTTPYDFEIHLRGHAPEAGISCFLYFRYSKNYPNEAPIFEVRRPVGLTENQTSELVMLISDIIQRSLGGIMIFDLVSEVQIKLDEYSDATLERAKQFEMQTAKALTLAEEEKRFHGTHVTVESFNQWNKAFIAEVQEKRALLEKKATPAQGSVKRLTGREMFLRDDKFDESDLTFLEAEGGEIVEVDERLFVDIDDVDFEDEDLDRPVIAT</sequence>
<dbReference type="Pfam" id="PF16543">
    <property type="entry name" value="DFRP_C"/>
    <property type="match status" value="1"/>
</dbReference>
<dbReference type="InterPro" id="IPR016135">
    <property type="entry name" value="UBQ-conjugating_enzyme/RWD"/>
</dbReference>
<protein>
    <submittedName>
        <fullName evidence="2">RWD domain-containing protein 1</fullName>
    </submittedName>
</protein>
<dbReference type="EMBL" id="GEEE01022080">
    <property type="protein sequence ID" value="JAP41145.1"/>
    <property type="molecule type" value="Transcribed_RNA"/>
</dbReference>
<evidence type="ECO:0000313" key="2">
    <source>
        <dbReference type="EMBL" id="JAP41145.1"/>
    </source>
</evidence>
<dbReference type="PANTHER" id="PTHR12292">
    <property type="entry name" value="RWD DOMAIN-CONTAINING PROTEIN"/>
    <property type="match status" value="1"/>
</dbReference>
<organism evidence="2">
    <name type="scientific">Schistocephalus solidus</name>
    <name type="common">Tapeworm</name>
    <dbReference type="NCBI Taxonomy" id="70667"/>
    <lineage>
        <taxon>Eukaryota</taxon>
        <taxon>Metazoa</taxon>
        <taxon>Spiralia</taxon>
        <taxon>Lophotrochozoa</taxon>
        <taxon>Platyhelminthes</taxon>
        <taxon>Cestoda</taxon>
        <taxon>Eucestoda</taxon>
        <taxon>Diphyllobothriidea</taxon>
        <taxon>Diphyllobothriidae</taxon>
        <taxon>Schistocephalus</taxon>
    </lineage>
</organism>
<feature type="domain" description="RWD" evidence="1">
    <location>
        <begin position="46"/>
        <end position="149"/>
    </location>
</feature>
<dbReference type="AlphaFoldDB" id="A0A0X3NN91"/>
<dbReference type="InterPro" id="IPR032378">
    <property type="entry name" value="ZC3H15/TMA46_C"/>
</dbReference>
<evidence type="ECO:0000259" key="1">
    <source>
        <dbReference type="PROSITE" id="PS50908"/>
    </source>
</evidence>
<accession>A0A0X3NN91</accession>
<dbReference type="Gene3D" id="3.10.110.10">
    <property type="entry name" value="Ubiquitin Conjugating Enzyme"/>
    <property type="match status" value="1"/>
</dbReference>
<dbReference type="FunFam" id="3.10.110.10:FF:000050">
    <property type="entry name" value="eIF-2-alpha kinase GCN2"/>
    <property type="match status" value="1"/>
</dbReference>
<proteinExistence type="predicted"/>
<dbReference type="InterPro" id="IPR006575">
    <property type="entry name" value="RWD_dom"/>
</dbReference>
<dbReference type="InterPro" id="IPR040213">
    <property type="entry name" value="GIR2-like"/>
</dbReference>
<dbReference type="Pfam" id="PF05773">
    <property type="entry name" value="RWD"/>
    <property type="match status" value="1"/>
</dbReference>
<name>A0A0X3NN91_SCHSO</name>
<gene>
    <name evidence="2" type="primary">RWDD1</name>
    <name evidence="2" type="ORF">TR100077</name>
</gene>
<dbReference type="GO" id="GO:0009893">
    <property type="term" value="P:positive regulation of metabolic process"/>
    <property type="evidence" value="ECO:0007669"/>
    <property type="project" value="UniProtKB-ARBA"/>
</dbReference>
<dbReference type="CDD" id="cd23823">
    <property type="entry name" value="RWD_GCN2"/>
    <property type="match status" value="1"/>
</dbReference>
<feature type="non-terminal residue" evidence="2">
    <location>
        <position position="1"/>
    </location>
</feature>
<reference evidence="2" key="1">
    <citation type="submission" date="2016-01" db="EMBL/GenBank/DDBJ databases">
        <title>Reference transcriptome for the parasite Schistocephalus solidus: insights into the molecular evolution of parasitism.</title>
        <authorList>
            <person name="Hebert F.O."/>
            <person name="Grambauer S."/>
            <person name="Barber I."/>
            <person name="Landry C.R."/>
            <person name="Aubin-Horth N."/>
        </authorList>
    </citation>
    <scope>NUCLEOTIDE SEQUENCE</scope>
</reference>
<dbReference type="GO" id="GO:0010468">
    <property type="term" value="P:regulation of gene expression"/>
    <property type="evidence" value="ECO:0007669"/>
    <property type="project" value="UniProtKB-ARBA"/>
</dbReference>
<dbReference type="GO" id="GO:0033554">
    <property type="term" value="P:cellular response to stress"/>
    <property type="evidence" value="ECO:0007669"/>
    <property type="project" value="UniProtKB-ARBA"/>
</dbReference>
<dbReference type="PROSITE" id="PS50908">
    <property type="entry name" value="RWD"/>
    <property type="match status" value="1"/>
</dbReference>
<dbReference type="SUPFAM" id="SSF54495">
    <property type="entry name" value="UBC-like"/>
    <property type="match status" value="1"/>
</dbReference>
<dbReference type="GO" id="GO:0051246">
    <property type="term" value="P:regulation of protein metabolic process"/>
    <property type="evidence" value="ECO:0007669"/>
    <property type="project" value="UniProtKB-ARBA"/>
</dbReference>